<dbReference type="PROSITE" id="PS51000">
    <property type="entry name" value="HTH_DEOR_2"/>
    <property type="match status" value="1"/>
</dbReference>
<dbReference type="Proteomes" id="UP000033956">
    <property type="component" value="Unassembled WGS sequence"/>
</dbReference>
<dbReference type="SUPFAM" id="SSF100950">
    <property type="entry name" value="NagB/RpiA/CoA transferase-like"/>
    <property type="match status" value="1"/>
</dbReference>
<dbReference type="SMART" id="SM00420">
    <property type="entry name" value="HTH_DEOR"/>
    <property type="match status" value="1"/>
</dbReference>
<keyword evidence="5" id="KW-0804">Transcription</keyword>
<dbReference type="PROSITE" id="PS00894">
    <property type="entry name" value="HTH_DEOR_1"/>
    <property type="match status" value="1"/>
</dbReference>
<dbReference type="InterPro" id="IPR036388">
    <property type="entry name" value="WH-like_DNA-bd_sf"/>
</dbReference>
<sequence length="259" mass="26942">MYATERQQQIQRLLTQDGRVSVIDLARVFDVTTETVRRDLGQLESEGALLRVHGGAVPRTAASTVEPSLPERRRQHGAAKAAIAARALAALGDAYRGSVFLDAGTTTAAVAAQLPTRLAATGAEVVTHSLALAQSLSATASVPLTILGGRVRGVTAAAVGADTVRAIEGLRPDVAFVGTNGVSAAFGLSTPDPEEAAVKRAIVRSARRVVVLADAAKFERELLVGFAALRDIDVLVTETAPPPVLEEALADADVEVWIA</sequence>
<dbReference type="InterPro" id="IPR018356">
    <property type="entry name" value="Tscrpt_reg_HTH_DeoR_CS"/>
</dbReference>
<evidence type="ECO:0000313" key="8">
    <source>
        <dbReference type="EMBL" id="KJL38954.1"/>
    </source>
</evidence>
<dbReference type="InterPro" id="IPR014036">
    <property type="entry name" value="DeoR-like_C"/>
</dbReference>
<feature type="domain" description="HTH deoR-type" evidence="7">
    <location>
        <begin position="3"/>
        <end position="58"/>
    </location>
</feature>
<name>A0A0M2H590_9MICO</name>
<comment type="function">
    <text evidence="6">Repressor of the lactose catabolism operon. Galactose-6-phosphate is the inducer.</text>
</comment>
<dbReference type="InterPro" id="IPR036390">
    <property type="entry name" value="WH_DNA-bd_sf"/>
</dbReference>
<protein>
    <recommendedName>
        <fullName evidence="1">Lactose phosphotransferase system repressor</fullName>
    </recommendedName>
</protein>
<evidence type="ECO:0000256" key="2">
    <source>
        <dbReference type="ARBA" id="ARBA00022491"/>
    </source>
</evidence>
<evidence type="ECO:0000256" key="1">
    <source>
        <dbReference type="ARBA" id="ARBA00021390"/>
    </source>
</evidence>
<dbReference type="GO" id="GO:0003700">
    <property type="term" value="F:DNA-binding transcription factor activity"/>
    <property type="evidence" value="ECO:0007669"/>
    <property type="project" value="InterPro"/>
</dbReference>
<dbReference type="Gene3D" id="1.10.10.10">
    <property type="entry name" value="Winged helix-like DNA-binding domain superfamily/Winged helix DNA-binding domain"/>
    <property type="match status" value="1"/>
</dbReference>
<proteinExistence type="predicted"/>
<keyword evidence="9" id="KW-1185">Reference proteome</keyword>
<evidence type="ECO:0000256" key="5">
    <source>
        <dbReference type="ARBA" id="ARBA00023163"/>
    </source>
</evidence>
<dbReference type="STRING" id="92835.RS81_02366"/>
<dbReference type="InterPro" id="IPR037171">
    <property type="entry name" value="NagB/RpiA_transferase-like"/>
</dbReference>
<dbReference type="SUPFAM" id="SSF46785">
    <property type="entry name" value="Winged helix' DNA-binding domain"/>
    <property type="match status" value="1"/>
</dbReference>
<accession>A0A0M2H590</accession>
<dbReference type="InterPro" id="IPR001034">
    <property type="entry name" value="DeoR_HTH"/>
</dbReference>
<dbReference type="Pfam" id="PF08220">
    <property type="entry name" value="HTH_DeoR"/>
    <property type="match status" value="1"/>
</dbReference>
<dbReference type="RefSeq" id="WP_045276279.1">
    <property type="nucleotide sequence ID" value="NZ_BAAAUP010000011.1"/>
</dbReference>
<dbReference type="EMBL" id="JYIZ01000053">
    <property type="protein sequence ID" value="KJL38954.1"/>
    <property type="molecule type" value="Genomic_DNA"/>
</dbReference>
<reference evidence="8 9" key="1">
    <citation type="submission" date="2015-02" db="EMBL/GenBank/DDBJ databases">
        <title>Draft genome sequences of ten Microbacterium spp. with emphasis on heavy metal contaminated environments.</title>
        <authorList>
            <person name="Corretto E."/>
        </authorList>
    </citation>
    <scope>NUCLEOTIDE SEQUENCE [LARGE SCALE GENOMIC DNA]</scope>
    <source>
        <strain evidence="8 9">DSM 12510</strain>
    </source>
</reference>
<dbReference type="PRINTS" id="PR00037">
    <property type="entry name" value="HTHLACR"/>
</dbReference>
<evidence type="ECO:0000256" key="4">
    <source>
        <dbReference type="ARBA" id="ARBA00023125"/>
    </source>
</evidence>
<organism evidence="8 9">
    <name type="scientific">Microbacterium terrae</name>
    <dbReference type="NCBI Taxonomy" id="69369"/>
    <lineage>
        <taxon>Bacteria</taxon>
        <taxon>Bacillati</taxon>
        <taxon>Actinomycetota</taxon>
        <taxon>Actinomycetes</taxon>
        <taxon>Micrococcales</taxon>
        <taxon>Microbacteriaceae</taxon>
        <taxon>Microbacterium</taxon>
    </lineage>
</organism>
<dbReference type="Pfam" id="PF00455">
    <property type="entry name" value="DeoRC"/>
    <property type="match status" value="1"/>
</dbReference>
<keyword evidence="4" id="KW-0238">DNA-binding</keyword>
<evidence type="ECO:0000259" key="7">
    <source>
        <dbReference type="PROSITE" id="PS51000"/>
    </source>
</evidence>
<comment type="caution">
    <text evidence="8">The sequence shown here is derived from an EMBL/GenBank/DDBJ whole genome shotgun (WGS) entry which is preliminary data.</text>
</comment>
<dbReference type="PANTHER" id="PTHR30363">
    <property type="entry name" value="HTH-TYPE TRANSCRIPTIONAL REGULATOR SRLR-RELATED"/>
    <property type="match status" value="1"/>
</dbReference>
<keyword evidence="3" id="KW-0805">Transcription regulation</keyword>
<dbReference type="SMART" id="SM01134">
    <property type="entry name" value="DeoRC"/>
    <property type="match status" value="1"/>
</dbReference>
<gene>
    <name evidence="8" type="primary">glpR</name>
    <name evidence="8" type="ORF">RS81_02366</name>
</gene>
<dbReference type="InterPro" id="IPR050313">
    <property type="entry name" value="Carb_Metab_HTH_regulators"/>
</dbReference>
<dbReference type="GO" id="GO:0003677">
    <property type="term" value="F:DNA binding"/>
    <property type="evidence" value="ECO:0007669"/>
    <property type="project" value="UniProtKB-KW"/>
</dbReference>
<dbReference type="PATRIC" id="fig|92835.4.peg.2398"/>
<dbReference type="AlphaFoldDB" id="A0A0M2H590"/>
<evidence type="ECO:0000256" key="3">
    <source>
        <dbReference type="ARBA" id="ARBA00023015"/>
    </source>
</evidence>
<evidence type="ECO:0000313" key="9">
    <source>
        <dbReference type="Proteomes" id="UP000033956"/>
    </source>
</evidence>
<dbReference type="PANTHER" id="PTHR30363:SF4">
    <property type="entry name" value="GLYCEROL-3-PHOSPHATE REGULON REPRESSOR"/>
    <property type="match status" value="1"/>
</dbReference>
<evidence type="ECO:0000256" key="6">
    <source>
        <dbReference type="ARBA" id="ARBA00024937"/>
    </source>
</evidence>
<dbReference type="Gene3D" id="3.40.50.1360">
    <property type="match status" value="1"/>
</dbReference>
<keyword evidence="2" id="KW-0678">Repressor</keyword>
<dbReference type="OrthoDB" id="7688673at2"/>